<protein>
    <recommendedName>
        <fullName evidence="6">Acyl-coenzyme A dehydrogenase</fullName>
        <ecNumber evidence="4">1.3.8.7</ecNumber>
        <ecNumber evidence="5">1.3.8.8</ecNumber>
    </recommendedName>
</protein>
<dbReference type="UniPathway" id="UPA00659"/>
<keyword evidence="16" id="KW-1185">Reference proteome</keyword>
<dbReference type="FunFam" id="1.20.140.10:FF:000009">
    <property type="entry name" value="Acyl-CoA dehydrogenase"/>
    <property type="match status" value="1"/>
</dbReference>
<evidence type="ECO:0000256" key="9">
    <source>
        <dbReference type="ARBA" id="ARBA00023002"/>
    </source>
</evidence>
<proteinExistence type="inferred from homology"/>
<evidence type="ECO:0000259" key="13">
    <source>
        <dbReference type="Pfam" id="PF02771"/>
    </source>
</evidence>
<dbReference type="InterPro" id="IPR036250">
    <property type="entry name" value="AcylCo_DH-like_C"/>
</dbReference>
<comment type="catalytic activity">
    <reaction evidence="10">
        <text>a medium-chain 2,3-saturated fatty acyl-CoA + oxidized [electron-transfer flavoprotein] + H(+) = a medium-chain (2E)-enoyl-CoA + reduced [electron-transfer flavoprotein]</text>
        <dbReference type="Rhea" id="RHEA:14477"/>
        <dbReference type="Rhea" id="RHEA-COMP:10685"/>
        <dbReference type="Rhea" id="RHEA-COMP:10686"/>
        <dbReference type="ChEBI" id="CHEBI:15378"/>
        <dbReference type="ChEBI" id="CHEBI:57692"/>
        <dbReference type="ChEBI" id="CHEBI:58307"/>
        <dbReference type="ChEBI" id="CHEBI:83723"/>
        <dbReference type="ChEBI" id="CHEBI:83726"/>
        <dbReference type="EC" id="1.3.8.7"/>
    </reaction>
</comment>
<dbReference type="InterPro" id="IPR009075">
    <property type="entry name" value="AcylCo_DH/oxidase_C"/>
</dbReference>
<name>A0A3M6VJD2_9STRA</name>
<evidence type="ECO:0000256" key="6">
    <source>
        <dbReference type="ARBA" id="ARBA00020144"/>
    </source>
</evidence>
<keyword evidence="7" id="KW-0285">Flavoprotein</keyword>
<evidence type="ECO:0000313" key="16">
    <source>
        <dbReference type="Proteomes" id="UP000282087"/>
    </source>
</evidence>
<dbReference type="GO" id="GO:0050660">
    <property type="term" value="F:flavin adenine dinucleotide binding"/>
    <property type="evidence" value="ECO:0007669"/>
    <property type="project" value="InterPro"/>
</dbReference>
<dbReference type="EC" id="1.3.8.7" evidence="4"/>
<evidence type="ECO:0000256" key="7">
    <source>
        <dbReference type="ARBA" id="ARBA00022630"/>
    </source>
</evidence>
<dbReference type="Gene3D" id="2.40.110.10">
    <property type="entry name" value="Butyryl-CoA Dehydrogenase, subunit A, domain 2"/>
    <property type="match status" value="1"/>
</dbReference>
<comment type="caution">
    <text evidence="15">The sequence shown here is derived from an EMBL/GenBank/DDBJ whole genome shotgun (WGS) entry which is preliminary data.</text>
</comment>
<evidence type="ECO:0000256" key="5">
    <source>
        <dbReference type="ARBA" id="ARBA00012040"/>
    </source>
</evidence>
<dbReference type="GO" id="GO:0005739">
    <property type="term" value="C:mitochondrion"/>
    <property type="evidence" value="ECO:0007669"/>
    <property type="project" value="TreeGrafter"/>
</dbReference>
<feature type="domain" description="Acyl-CoA dehydrogenase/oxidase C-terminal" evidence="12">
    <location>
        <begin position="373"/>
        <end position="519"/>
    </location>
</feature>
<dbReference type="Gene3D" id="1.20.140.10">
    <property type="entry name" value="Butyryl-CoA Dehydrogenase, subunit A, domain 3"/>
    <property type="match status" value="1"/>
</dbReference>
<evidence type="ECO:0000256" key="8">
    <source>
        <dbReference type="ARBA" id="ARBA00022827"/>
    </source>
</evidence>
<dbReference type="Pfam" id="PF09317">
    <property type="entry name" value="ACDH_C"/>
    <property type="match status" value="1"/>
</dbReference>
<dbReference type="Pfam" id="PF02771">
    <property type="entry name" value="Acyl-CoA_dh_N"/>
    <property type="match status" value="1"/>
</dbReference>
<sequence>MEDRFFTSAFFSASTCYQERPITREDALQLLTFSRISESTHKDSTTRTMLSPFLLKNTTRIGGMRRLATTLPAVQVLHQTQTRTFVAKQLYKVAKRVMPRMSDTEKAALESGTVGFDRDIFSGSPSLATLDKYSAQLNEEEQAFMDTEVQQLCEMINDYDVTRNQDMPLKVWQFIKEKGFLGMIIPKEYGGKQFSAHGHSVVITKLATRSATAAVTVCVPNSLGPAELLLRYGTDEQKNYFLPGLANGKHLPCFGLTGPSSGSDAANMRDTGIVCEQDGALGIRATFSKRYITLAPVATCVGLAVDVKDPQGLLKGTGHPGITVALLERNHPGLEMGQRHDTISIPFMNGPVTGEDVFIPMSKIIGGQTRVGYGWNMLMDCLAEGRSISLPASAVAGAKLSVNAVGAYARIRKQFKVPIASLEGIQEQLATMGTNAFIMTSGQHMVNAMINQHEQPAVISGVCKQQITDRGRDTVIRAMDVLGGAGICKGPNNFLANIYTSLPVVITVEGANILTRSLIIFGQGLTRAHPHLYELIKTIQHGDDVEGFKKELVKLIKHGVTNTTGSLKTAVTRSRFKTQSGLLTHYESQMDKLAKNFAACADLSLVLGGKLKFAEMVSGRFADVFSSLYLGYSTMWFYKNNRHVEGIDTIFDSAMTQLCYEAQQGIVGISKNFPVPGVGPIMRRVSFPFGLPYGPPTDKQARQVSDLISTDSAVRHLLSDNVFVSKDPKDRVALLNATLPKAVKADRTLTALRKQKRSATIDEQKFIDDVEAAREVIIQVDNFDGLGAEIGKPKDYVRPGMIGNIFDEKK</sequence>
<evidence type="ECO:0000259" key="14">
    <source>
        <dbReference type="Pfam" id="PF09317"/>
    </source>
</evidence>
<dbReference type="GO" id="GO:0070991">
    <property type="term" value="F:medium-chain fatty acyl-CoA dehydrogenase activity"/>
    <property type="evidence" value="ECO:0007669"/>
    <property type="project" value="UniProtKB-EC"/>
</dbReference>
<dbReference type="SUPFAM" id="SSF47203">
    <property type="entry name" value="Acyl-CoA dehydrogenase C-terminal domain-like"/>
    <property type="match status" value="1"/>
</dbReference>
<dbReference type="GO" id="GO:0051793">
    <property type="term" value="P:medium-chain fatty acid catabolic process"/>
    <property type="evidence" value="ECO:0007669"/>
    <property type="project" value="TreeGrafter"/>
</dbReference>
<dbReference type="VEuPathDB" id="FungiDB:DD237_007373"/>
<evidence type="ECO:0000256" key="1">
    <source>
        <dbReference type="ARBA" id="ARBA00001974"/>
    </source>
</evidence>
<dbReference type="PANTHER" id="PTHR48083">
    <property type="entry name" value="MEDIUM-CHAIN SPECIFIC ACYL-COA DEHYDROGENASE, MITOCHONDRIAL-RELATED"/>
    <property type="match status" value="1"/>
</dbReference>
<evidence type="ECO:0000256" key="10">
    <source>
        <dbReference type="ARBA" id="ARBA00047882"/>
    </source>
</evidence>
<dbReference type="InterPro" id="IPR046373">
    <property type="entry name" value="Acyl-CoA_Oxase/DH_mid-dom_sf"/>
</dbReference>
<evidence type="ECO:0000313" key="15">
    <source>
        <dbReference type="EMBL" id="RMX67028.1"/>
    </source>
</evidence>
<comment type="pathway">
    <text evidence="2">Lipid metabolism; fatty acid beta-oxidation.</text>
</comment>
<dbReference type="InterPro" id="IPR015396">
    <property type="entry name" value="FadE_C"/>
</dbReference>
<dbReference type="InterPro" id="IPR037069">
    <property type="entry name" value="AcylCoA_DH/ox_N_sf"/>
</dbReference>
<reference evidence="15 16" key="1">
    <citation type="submission" date="2018-06" db="EMBL/GenBank/DDBJ databases">
        <title>Comparative genomics of downy mildews reveals potential adaptations to biotrophy.</title>
        <authorList>
            <person name="Fletcher K."/>
            <person name="Klosterman S.J."/>
            <person name="Derevnina L."/>
            <person name="Martin F."/>
            <person name="Koike S."/>
            <person name="Reyes Chin-Wo S."/>
            <person name="Mou B."/>
            <person name="Michelmore R."/>
        </authorList>
    </citation>
    <scope>NUCLEOTIDE SEQUENCE [LARGE SCALE GENOMIC DNA]</scope>
    <source>
        <strain evidence="15 16">R14</strain>
    </source>
</reference>
<keyword evidence="9" id="KW-0560">Oxidoreductase</keyword>
<dbReference type="PANTHER" id="PTHR48083:SF2">
    <property type="entry name" value="MEDIUM-CHAIN SPECIFIC ACYL-COA DEHYDROGENASE, MITOCHONDRIAL"/>
    <property type="match status" value="1"/>
</dbReference>
<dbReference type="EMBL" id="QLLG01000179">
    <property type="protein sequence ID" value="RMX67028.1"/>
    <property type="molecule type" value="Genomic_DNA"/>
</dbReference>
<comment type="cofactor">
    <cofactor evidence="1">
        <name>FAD</name>
        <dbReference type="ChEBI" id="CHEBI:57692"/>
    </cofactor>
</comment>
<dbReference type="Proteomes" id="UP000282087">
    <property type="component" value="Unassembled WGS sequence"/>
</dbReference>
<dbReference type="STRING" id="542832.A0A3M6VJD2"/>
<comment type="similarity">
    <text evidence="3">Belongs to the acyl-CoA dehydrogenase family.</text>
</comment>
<dbReference type="InterPro" id="IPR009100">
    <property type="entry name" value="AcylCoA_DH/oxidase_NM_dom_sf"/>
</dbReference>
<dbReference type="InterPro" id="IPR013786">
    <property type="entry name" value="AcylCoA_DH/ox_N"/>
</dbReference>
<feature type="domain" description="Acyl-CoA dehydrogenase/oxidase N-terminal" evidence="13">
    <location>
        <begin position="138"/>
        <end position="249"/>
    </location>
</feature>
<dbReference type="FunFam" id="1.10.540.10:FF:000004">
    <property type="entry name" value="Acyl-CoA dehydrogenase"/>
    <property type="match status" value="1"/>
</dbReference>
<gene>
    <name evidence="15" type="ORF">DD238_003057</name>
</gene>
<feature type="domain" description="Acyl-CoA dehydrogenase C-terminal bacterial-type" evidence="14">
    <location>
        <begin position="526"/>
        <end position="775"/>
    </location>
</feature>
<evidence type="ECO:0000256" key="4">
    <source>
        <dbReference type="ARBA" id="ARBA00012033"/>
    </source>
</evidence>
<comment type="catalytic activity">
    <reaction evidence="11">
        <text>a long-chain 2,3-saturated fatty acyl-CoA + oxidized [electron-transfer flavoprotein] + H(+) = a long-chain (2E)-enoyl-CoA + reduced [electron-transfer flavoprotein]</text>
        <dbReference type="Rhea" id="RHEA:17721"/>
        <dbReference type="Rhea" id="RHEA-COMP:10685"/>
        <dbReference type="Rhea" id="RHEA-COMP:10686"/>
        <dbReference type="ChEBI" id="CHEBI:15378"/>
        <dbReference type="ChEBI" id="CHEBI:57692"/>
        <dbReference type="ChEBI" id="CHEBI:58307"/>
        <dbReference type="ChEBI" id="CHEBI:83721"/>
        <dbReference type="ChEBI" id="CHEBI:83727"/>
        <dbReference type="EC" id="1.3.8.8"/>
    </reaction>
</comment>
<dbReference type="AlphaFoldDB" id="A0A3M6VJD2"/>
<evidence type="ECO:0000256" key="2">
    <source>
        <dbReference type="ARBA" id="ARBA00005005"/>
    </source>
</evidence>
<dbReference type="EC" id="1.3.8.8" evidence="5"/>
<dbReference type="GO" id="GO:0033539">
    <property type="term" value="P:fatty acid beta-oxidation using acyl-CoA dehydrogenase"/>
    <property type="evidence" value="ECO:0007669"/>
    <property type="project" value="InterPro"/>
</dbReference>
<dbReference type="Gene3D" id="1.10.540.10">
    <property type="entry name" value="Acyl-CoA dehydrogenase/oxidase, N-terminal domain"/>
    <property type="match status" value="1"/>
</dbReference>
<dbReference type="Pfam" id="PF00441">
    <property type="entry name" value="Acyl-CoA_dh_1"/>
    <property type="match status" value="1"/>
</dbReference>
<dbReference type="InterPro" id="IPR050741">
    <property type="entry name" value="Acyl-CoA_dehydrogenase"/>
</dbReference>
<dbReference type="SUPFAM" id="SSF56645">
    <property type="entry name" value="Acyl-CoA dehydrogenase NM domain-like"/>
    <property type="match status" value="1"/>
</dbReference>
<dbReference type="GO" id="GO:0004466">
    <property type="term" value="F:long-chain fatty acyl-CoA dehydrogenase activity"/>
    <property type="evidence" value="ECO:0007669"/>
    <property type="project" value="UniProtKB-EC"/>
</dbReference>
<evidence type="ECO:0000259" key="12">
    <source>
        <dbReference type="Pfam" id="PF00441"/>
    </source>
</evidence>
<dbReference type="NCBIfam" id="NF007000">
    <property type="entry name" value="PRK09463.1"/>
    <property type="match status" value="1"/>
</dbReference>
<accession>A0A3M6VJD2</accession>
<keyword evidence="8" id="KW-0274">FAD</keyword>
<evidence type="ECO:0000256" key="3">
    <source>
        <dbReference type="ARBA" id="ARBA00009347"/>
    </source>
</evidence>
<dbReference type="NCBIfam" id="NF009586">
    <property type="entry name" value="PRK13026.1"/>
    <property type="match status" value="1"/>
</dbReference>
<organism evidence="15 16">
    <name type="scientific">Peronospora effusa</name>
    <dbReference type="NCBI Taxonomy" id="542832"/>
    <lineage>
        <taxon>Eukaryota</taxon>
        <taxon>Sar</taxon>
        <taxon>Stramenopiles</taxon>
        <taxon>Oomycota</taxon>
        <taxon>Peronosporomycetes</taxon>
        <taxon>Peronosporales</taxon>
        <taxon>Peronosporaceae</taxon>
        <taxon>Peronospora</taxon>
    </lineage>
</organism>
<evidence type="ECO:0000256" key="11">
    <source>
        <dbReference type="ARBA" id="ARBA00049247"/>
    </source>
</evidence>